<organism evidence="4 5">
    <name type="scientific">Mycobacterium paraterrae</name>
    <dbReference type="NCBI Taxonomy" id="577492"/>
    <lineage>
        <taxon>Bacteria</taxon>
        <taxon>Bacillati</taxon>
        <taxon>Actinomycetota</taxon>
        <taxon>Actinomycetes</taxon>
        <taxon>Mycobacteriales</taxon>
        <taxon>Mycobacteriaceae</taxon>
        <taxon>Mycobacterium</taxon>
    </lineage>
</organism>
<evidence type="ECO:0000256" key="1">
    <source>
        <dbReference type="ARBA" id="ARBA00023015"/>
    </source>
</evidence>
<evidence type="ECO:0000313" key="5">
    <source>
        <dbReference type="Proteomes" id="UP001055336"/>
    </source>
</evidence>
<sequence length="206" mass="21735">MRNSAEVALETRERIVTAGVAQSSGDGLGGITLGSLAETLGMSKAGVVGPFGSRQELQLAVVAKVGEMFTGAVVEPGLHRPAGLPRLKTVVDHWCSYLADGPFPNGCFMTAASCEVDGQPGELRNAVQHLVRQWRGFLRELVVTAQTAGELRDDVDPDDLVSALNGFAMSANQEIQLLGDRGAGRRAKRLMLAHVDASAPRSSPTT</sequence>
<dbReference type="Pfam" id="PF16925">
    <property type="entry name" value="TetR_C_13"/>
    <property type="match status" value="1"/>
</dbReference>
<keyword evidence="1" id="KW-0805">Transcription regulation</keyword>
<keyword evidence="2" id="KW-0804">Transcription</keyword>
<name>A0ABY3VDT0_9MYCO</name>
<gene>
    <name evidence="4" type="ORF">MKK62_13860</name>
</gene>
<dbReference type="Proteomes" id="UP001055336">
    <property type="component" value="Chromosome"/>
</dbReference>
<dbReference type="RefSeq" id="WP_240258063.1">
    <property type="nucleotide sequence ID" value="NZ_CP092488.2"/>
</dbReference>
<dbReference type="Gene3D" id="1.10.10.60">
    <property type="entry name" value="Homeodomain-like"/>
    <property type="match status" value="1"/>
</dbReference>
<dbReference type="InterPro" id="IPR036271">
    <property type="entry name" value="Tet_transcr_reg_TetR-rel_C_sf"/>
</dbReference>
<dbReference type="SUPFAM" id="SSF46689">
    <property type="entry name" value="Homeodomain-like"/>
    <property type="match status" value="1"/>
</dbReference>
<evidence type="ECO:0000256" key="2">
    <source>
        <dbReference type="ARBA" id="ARBA00023163"/>
    </source>
</evidence>
<dbReference type="InterPro" id="IPR011075">
    <property type="entry name" value="TetR_C"/>
</dbReference>
<evidence type="ECO:0000259" key="3">
    <source>
        <dbReference type="Pfam" id="PF16925"/>
    </source>
</evidence>
<dbReference type="SUPFAM" id="SSF48498">
    <property type="entry name" value="Tetracyclin repressor-like, C-terminal domain"/>
    <property type="match status" value="1"/>
</dbReference>
<dbReference type="PANTHER" id="PTHR47506">
    <property type="entry name" value="TRANSCRIPTIONAL REGULATORY PROTEIN"/>
    <property type="match status" value="1"/>
</dbReference>
<dbReference type="PANTHER" id="PTHR47506:SF6">
    <property type="entry name" value="HTH-TYPE TRANSCRIPTIONAL REPRESSOR NEMR"/>
    <property type="match status" value="1"/>
</dbReference>
<dbReference type="Gene3D" id="1.10.357.10">
    <property type="entry name" value="Tetracycline Repressor, domain 2"/>
    <property type="match status" value="1"/>
</dbReference>
<keyword evidence="5" id="KW-1185">Reference proteome</keyword>
<protein>
    <submittedName>
        <fullName evidence="4">TetR/AcrR family transcriptional regulator</fullName>
    </submittedName>
</protein>
<evidence type="ECO:0000313" key="4">
    <source>
        <dbReference type="EMBL" id="UMB67601.1"/>
    </source>
</evidence>
<accession>A0ABY3VDT0</accession>
<proteinExistence type="predicted"/>
<dbReference type="EMBL" id="CP092488">
    <property type="protein sequence ID" value="UMB67601.1"/>
    <property type="molecule type" value="Genomic_DNA"/>
</dbReference>
<feature type="domain" description="Tetracyclin repressor-like C-terminal" evidence="3">
    <location>
        <begin position="83"/>
        <end position="190"/>
    </location>
</feature>
<dbReference type="InterPro" id="IPR009057">
    <property type="entry name" value="Homeodomain-like_sf"/>
</dbReference>
<reference evidence="4" key="1">
    <citation type="submission" date="2022-08" db="EMBL/GenBank/DDBJ databases">
        <title>Whole genome sequencing of non-tuberculosis mycobacteria type-strains.</title>
        <authorList>
            <person name="Igarashi Y."/>
            <person name="Osugi A."/>
            <person name="Mitarai S."/>
        </authorList>
    </citation>
    <scope>NUCLEOTIDE SEQUENCE</scope>
    <source>
        <strain evidence="4">DSM 45127</strain>
    </source>
</reference>